<dbReference type="eggNOG" id="COG4221">
    <property type="taxonomic scope" value="Bacteria"/>
</dbReference>
<comment type="similarity">
    <text evidence="1">Belongs to the short-chain dehydrogenases/reductases (SDR) family.</text>
</comment>
<dbReference type="InterPro" id="IPR002347">
    <property type="entry name" value="SDR_fam"/>
</dbReference>
<dbReference type="Gene3D" id="3.40.50.720">
    <property type="entry name" value="NAD(P)-binding Rossmann-like Domain"/>
    <property type="match status" value="1"/>
</dbReference>
<name>U2YMB1_9SPHN</name>
<dbReference type="PANTHER" id="PTHR43976:SF9">
    <property type="entry name" value="OXIDOREDUCTASE"/>
    <property type="match status" value="1"/>
</dbReference>
<dbReference type="Pfam" id="PF00106">
    <property type="entry name" value="adh_short"/>
    <property type="match status" value="1"/>
</dbReference>
<sequence>MPDLDRRALLVGSVALGATAAVPAAAAQKSGQTSGQPDLSGKSILITGAATGFGRLGAEHYARLGAKVFATMRNLPRPEAEALQKLARDAKLDITLLEIDVLDDAQVAAGVSEAERLAGGAIDVLVNNAGVMITGPVEMQDPEALRLLFDTNLFGCQRMARAVLPAMRKARSGYIVNMASQAGRVVFPGLGAYSASKFAVESWAEQLAYEVATLGIGVGIIEPGGYPTRIMENSNASSVALRDREPDERKAAYPGFVAQMGKSVSTAVASDPMDIPHAIARLIATPPKDRPLRSAVASTPSPQDPINTVCADVQRKMLGSGPFSAASEIVLGA</sequence>
<dbReference type="InterPro" id="IPR020904">
    <property type="entry name" value="Sc_DH/Rdtase_CS"/>
</dbReference>
<dbReference type="PROSITE" id="PS00061">
    <property type="entry name" value="ADH_SHORT"/>
    <property type="match status" value="1"/>
</dbReference>
<organism evidence="2 3">
    <name type="scientific">Caenibius tardaugens NBRC 16725</name>
    <dbReference type="NCBI Taxonomy" id="1219035"/>
    <lineage>
        <taxon>Bacteria</taxon>
        <taxon>Pseudomonadati</taxon>
        <taxon>Pseudomonadota</taxon>
        <taxon>Alphaproteobacteria</taxon>
        <taxon>Sphingomonadales</taxon>
        <taxon>Erythrobacteraceae</taxon>
        <taxon>Caenibius</taxon>
    </lineage>
</organism>
<dbReference type="InterPro" id="IPR036291">
    <property type="entry name" value="NAD(P)-bd_dom_sf"/>
</dbReference>
<keyword evidence="3" id="KW-1185">Reference proteome</keyword>
<dbReference type="SUPFAM" id="SSF51735">
    <property type="entry name" value="NAD(P)-binding Rossmann-fold domains"/>
    <property type="match status" value="1"/>
</dbReference>
<dbReference type="KEGG" id="ntd:EGO55_19120"/>
<protein>
    <submittedName>
        <fullName evidence="2">Putative oxidoreductase</fullName>
    </submittedName>
</protein>
<dbReference type="OrthoDB" id="9793825at2"/>
<dbReference type="CDD" id="cd05374">
    <property type="entry name" value="17beta-HSD-like_SDR_c"/>
    <property type="match status" value="1"/>
</dbReference>
<dbReference type="InterPro" id="IPR006311">
    <property type="entry name" value="TAT_signal"/>
</dbReference>
<comment type="caution">
    <text evidence="2">The sequence shown here is derived from an EMBL/GenBank/DDBJ whole genome shotgun (WGS) entry which is preliminary data.</text>
</comment>
<proteinExistence type="inferred from homology"/>
<dbReference type="PANTHER" id="PTHR43976">
    <property type="entry name" value="SHORT CHAIN DEHYDROGENASE"/>
    <property type="match status" value="1"/>
</dbReference>
<dbReference type="EMBL" id="BASZ01000006">
    <property type="protein sequence ID" value="GAD49617.1"/>
    <property type="molecule type" value="Genomic_DNA"/>
</dbReference>
<dbReference type="PRINTS" id="PR00080">
    <property type="entry name" value="SDRFAMILY"/>
</dbReference>
<gene>
    <name evidence="2" type="ORF">NT2_06_00560</name>
</gene>
<reference evidence="2 3" key="1">
    <citation type="submission" date="2013-09" db="EMBL/GenBank/DDBJ databases">
        <title>Whole genome shotgun sequence of Novosphingobium tardaugens NBRC 16725.</title>
        <authorList>
            <person name="Isaki S."/>
            <person name="Hosoyama A."/>
            <person name="Tsuchikane K."/>
            <person name="Katsumata H."/>
            <person name="Ando Y."/>
            <person name="Yamazaki S."/>
            <person name="Fujita N."/>
        </authorList>
    </citation>
    <scope>NUCLEOTIDE SEQUENCE [LARGE SCALE GENOMIC DNA]</scope>
    <source>
        <strain evidence="2 3">NBRC 16725</strain>
    </source>
</reference>
<dbReference type="AlphaFoldDB" id="U2YMB1"/>
<evidence type="ECO:0000313" key="3">
    <source>
        <dbReference type="Proteomes" id="UP000016568"/>
    </source>
</evidence>
<dbReference type="PROSITE" id="PS51318">
    <property type="entry name" value="TAT"/>
    <property type="match status" value="1"/>
</dbReference>
<evidence type="ECO:0000256" key="1">
    <source>
        <dbReference type="RuleBase" id="RU000363"/>
    </source>
</evidence>
<dbReference type="PRINTS" id="PR00081">
    <property type="entry name" value="GDHRDH"/>
</dbReference>
<dbReference type="InterPro" id="IPR051911">
    <property type="entry name" value="SDR_oxidoreductase"/>
</dbReference>
<evidence type="ECO:0000313" key="2">
    <source>
        <dbReference type="EMBL" id="GAD49617.1"/>
    </source>
</evidence>
<dbReference type="Proteomes" id="UP000016568">
    <property type="component" value="Unassembled WGS sequence"/>
</dbReference>
<accession>U2YMB1</accession>
<dbReference type="RefSeq" id="WP_021690522.1">
    <property type="nucleotide sequence ID" value="NZ_BASZ01000006.1"/>
</dbReference>